<organism evidence="2 3">
    <name type="scientific">Pleurodeles waltl</name>
    <name type="common">Iberian ribbed newt</name>
    <dbReference type="NCBI Taxonomy" id="8319"/>
    <lineage>
        <taxon>Eukaryota</taxon>
        <taxon>Metazoa</taxon>
        <taxon>Chordata</taxon>
        <taxon>Craniata</taxon>
        <taxon>Vertebrata</taxon>
        <taxon>Euteleostomi</taxon>
        <taxon>Amphibia</taxon>
        <taxon>Batrachia</taxon>
        <taxon>Caudata</taxon>
        <taxon>Salamandroidea</taxon>
        <taxon>Salamandridae</taxon>
        <taxon>Pleurodelinae</taxon>
        <taxon>Pleurodeles</taxon>
    </lineage>
</organism>
<protein>
    <submittedName>
        <fullName evidence="2">Uncharacterized protein</fullName>
    </submittedName>
</protein>
<evidence type="ECO:0000256" key="1">
    <source>
        <dbReference type="SAM" id="MobiDB-lite"/>
    </source>
</evidence>
<proteinExistence type="predicted"/>
<feature type="region of interest" description="Disordered" evidence="1">
    <location>
        <begin position="1"/>
        <end position="66"/>
    </location>
</feature>
<evidence type="ECO:0000313" key="2">
    <source>
        <dbReference type="EMBL" id="KAJ1146249.1"/>
    </source>
</evidence>
<comment type="caution">
    <text evidence="2">The sequence shown here is derived from an EMBL/GenBank/DDBJ whole genome shotgun (WGS) entry which is preliminary data.</text>
</comment>
<name>A0AAV7R0C2_PLEWA</name>
<dbReference type="Proteomes" id="UP001066276">
    <property type="component" value="Chromosome 6"/>
</dbReference>
<keyword evidence="3" id="KW-1185">Reference proteome</keyword>
<accession>A0AAV7R0C2</accession>
<evidence type="ECO:0000313" key="3">
    <source>
        <dbReference type="Proteomes" id="UP001066276"/>
    </source>
</evidence>
<dbReference type="AlphaFoldDB" id="A0AAV7R0C2"/>
<gene>
    <name evidence="2" type="ORF">NDU88_012527</name>
</gene>
<reference evidence="2" key="1">
    <citation type="journal article" date="2022" name="bioRxiv">
        <title>Sequencing and chromosome-scale assembly of the giantPleurodeles waltlgenome.</title>
        <authorList>
            <person name="Brown T."/>
            <person name="Elewa A."/>
            <person name="Iarovenko S."/>
            <person name="Subramanian E."/>
            <person name="Araus A.J."/>
            <person name="Petzold A."/>
            <person name="Susuki M."/>
            <person name="Suzuki K.-i.T."/>
            <person name="Hayashi T."/>
            <person name="Toyoda A."/>
            <person name="Oliveira C."/>
            <person name="Osipova E."/>
            <person name="Leigh N.D."/>
            <person name="Simon A."/>
            <person name="Yun M.H."/>
        </authorList>
    </citation>
    <scope>NUCLEOTIDE SEQUENCE</scope>
    <source>
        <strain evidence="2">20211129_DDA</strain>
        <tissue evidence="2">Liver</tissue>
    </source>
</reference>
<sequence>MTEKAEWGVGPAGPLPAPEWRRFAGPGTVAQRGPAAPLKRGDPEPGARSANALAGTARRSVAATTD</sequence>
<dbReference type="EMBL" id="JANPWB010000010">
    <property type="protein sequence ID" value="KAJ1146249.1"/>
    <property type="molecule type" value="Genomic_DNA"/>
</dbReference>